<dbReference type="Pfam" id="PF02472">
    <property type="entry name" value="ExbD"/>
    <property type="match status" value="1"/>
</dbReference>
<dbReference type="RefSeq" id="WP_095415891.1">
    <property type="nucleotide sequence ID" value="NZ_CP018477.1"/>
</dbReference>
<comment type="similarity">
    <text evidence="2 7">Belongs to the ExbD/TolR family.</text>
</comment>
<evidence type="ECO:0000256" key="4">
    <source>
        <dbReference type="ARBA" id="ARBA00022692"/>
    </source>
</evidence>
<evidence type="ECO:0000256" key="7">
    <source>
        <dbReference type="RuleBase" id="RU003879"/>
    </source>
</evidence>
<dbReference type="GO" id="GO:0015031">
    <property type="term" value="P:protein transport"/>
    <property type="evidence" value="ECO:0007669"/>
    <property type="project" value="UniProtKB-KW"/>
</dbReference>
<sequence>MKFRGSGKHTGGKIELMMTPMIDVVFQLLTFFIMTFKITAPEGDFFIKMPQAAPSAGVPSDLQLPPIKVRMTAGAGGELAGLFLAERRLSSFAELRDQVRALVGDASGPGGAGDAEVELDCDYDLRYEYVIRAITAVSGYIGPDGQIVRMVEKIKFAPPHKEGS</sequence>
<dbReference type="GO" id="GO:0022857">
    <property type="term" value="F:transmembrane transporter activity"/>
    <property type="evidence" value="ECO:0007669"/>
    <property type="project" value="InterPro"/>
</dbReference>
<evidence type="ECO:0000313" key="9">
    <source>
        <dbReference type="Proteomes" id="UP000215086"/>
    </source>
</evidence>
<proteinExistence type="inferred from homology"/>
<evidence type="ECO:0008006" key="10">
    <source>
        <dbReference type="Google" id="ProtNLM"/>
    </source>
</evidence>
<evidence type="ECO:0000256" key="6">
    <source>
        <dbReference type="ARBA" id="ARBA00023136"/>
    </source>
</evidence>
<comment type="subcellular location">
    <subcellularLocation>
        <location evidence="1">Cell membrane</location>
        <topology evidence="1">Single-pass membrane protein</topology>
    </subcellularLocation>
    <subcellularLocation>
        <location evidence="7">Cell membrane</location>
        <topology evidence="7">Single-pass type II membrane protein</topology>
    </subcellularLocation>
</comment>
<evidence type="ECO:0000256" key="3">
    <source>
        <dbReference type="ARBA" id="ARBA00022475"/>
    </source>
</evidence>
<protein>
    <recommendedName>
        <fullName evidence="10">Biopolymer transport protein ExbD/TolR</fullName>
    </recommendedName>
</protein>
<dbReference type="GO" id="GO:0005886">
    <property type="term" value="C:plasma membrane"/>
    <property type="evidence" value="ECO:0007669"/>
    <property type="project" value="UniProtKB-SubCell"/>
</dbReference>
<keyword evidence="9" id="KW-1185">Reference proteome</keyword>
<keyword evidence="5" id="KW-1133">Transmembrane helix</keyword>
<evidence type="ECO:0000256" key="5">
    <source>
        <dbReference type="ARBA" id="ARBA00022989"/>
    </source>
</evidence>
<keyword evidence="6" id="KW-0472">Membrane</keyword>
<keyword evidence="4 7" id="KW-0812">Transmembrane</keyword>
<evidence type="ECO:0000313" key="8">
    <source>
        <dbReference type="EMBL" id="ASV76009.1"/>
    </source>
</evidence>
<evidence type="ECO:0000256" key="2">
    <source>
        <dbReference type="ARBA" id="ARBA00005811"/>
    </source>
</evidence>
<organism evidence="8 9">
    <name type="scientific">Thermogutta terrifontis</name>
    <dbReference type="NCBI Taxonomy" id="1331910"/>
    <lineage>
        <taxon>Bacteria</taxon>
        <taxon>Pseudomonadati</taxon>
        <taxon>Planctomycetota</taxon>
        <taxon>Planctomycetia</taxon>
        <taxon>Pirellulales</taxon>
        <taxon>Thermoguttaceae</taxon>
        <taxon>Thermogutta</taxon>
    </lineage>
</organism>
<evidence type="ECO:0000256" key="1">
    <source>
        <dbReference type="ARBA" id="ARBA00004162"/>
    </source>
</evidence>
<keyword evidence="3" id="KW-1003">Cell membrane</keyword>
<dbReference type="Proteomes" id="UP000215086">
    <property type="component" value="Chromosome"/>
</dbReference>
<accession>A0A286RJ69</accession>
<keyword evidence="7" id="KW-0653">Protein transport</keyword>
<dbReference type="AlphaFoldDB" id="A0A286RJ69"/>
<dbReference type="KEGG" id="ttf:THTE_3407"/>
<gene>
    <name evidence="8" type="ORF">THTE_3407</name>
</gene>
<dbReference type="EMBL" id="CP018477">
    <property type="protein sequence ID" value="ASV76009.1"/>
    <property type="molecule type" value="Genomic_DNA"/>
</dbReference>
<dbReference type="OrthoDB" id="9789920at2"/>
<name>A0A286RJ69_9BACT</name>
<keyword evidence="7" id="KW-0813">Transport</keyword>
<dbReference type="InterPro" id="IPR003400">
    <property type="entry name" value="ExbD"/>
</dbReference>
<dbReference type="PANTHER" id="PTHR30558:SF3">
    <property type="entry name" value="BIOPOLYMER TRANSPORT PROTEIN EXBD-RELATED"/>
    <property type="match status" value="1"/>
</dbReference>
<reference evidence="8 9" key="1">
    <citation type="journal article" name="Front. Microbiol.">
        <title>Sugar Metabolism of the First Thermophilic Planctomycete Thermogutta terrifontis: Comparative Genomic and Transcriptomic Approaches.</title>
        <authorList>
            <person name="Elcheninov A.G."/>
            <person name="Menzel P."/>
            <person name="Gudbergsdottir S.R."/>
            <person name="Slesarev A.I."/>
            <person name="Kadnikov V.V."/>
            <person name="Krogh A."/>
            <person name="Bonch-Osmolovskaya E.A."/>
            <person name="Peng X."/>
            <person name="Kublanov I.V."/>
        </authorList>
    </citation>
    <scope>NUCLEOTIDE SEQUENCE [LARGE SCALE GENOMIC DNA]</scope>
    <source>
        <strain evidence="8 9">R1</strain>
    </source>
</reference>
<dbReference type="PANTHER" id="PTHR30558">
    <property type="entry name" value="EXBD MEMBRANE COMPONENT OF PMF-DRIVEN MACROMOLECULE IMPORT SYSTEM"/>
    <property type="match status" value="1"/>
</dbReference>